<dbReference type="Pfam" id="PF00240">
    <property type="entry name" value="ubiquitin"/>
    <property type="match status" value="1"/>
</dbReference>
<dbReference type="CDD" id="cd02657">
    <property type="entry name" value="Peptidase_C19A"/>
    <property type="match status" value="1"/>
</dbReference>
<evidence type="ECO:0000313" key="10">
    <source>
        <dbReference type="EMBL" id="KAK7748368.1"/>
    </source>
</evidence>
<dbReference type="Gene3D" id="3.90.70.10">
    <property type="entry name" value="Cysteine proteinases"/>
    <property type="match status" value="1"/>
</dbReference>
<keyword evidence="5 6" id="KW-0788">Thiol protease</keyword>
<proteinExistence type="inferred from homology"/>
<evidence type="ECO:0000256" key="2">
    <source>
        <dbReference type="ARBA" id="ARBA00022670"/>
    </source>
</evidence>
<dbReference type="PANTHER" id="PTHR43982:SF1">
    <property type="entry name" value="UBIQUITIN CARBOXYL-TERMINAL HYDROLASE 14"/>
    <property type="match status" value="1"/>
</dbReference>
<evidence type="ECO:0000256" key="4">
    <source>
        <dbReference type="ARBA" id="ARBA00022801"/>
    </source>
</evidence>
<dbReference type="GO" id="GO:0004843">
    <property type="term" value="F:cysteine-type deubiquitinase activity"/>
    <property type="evidence" value="ECO:0007669"/>
    <property type="project" value="UniProtKB-UniRule"/>
</dbReference>
<keyword evidence="4 6" id="KW-0378">Hydrolase</keyword>
<evidence type="ECO:0000259" key="9">
    <source>
        <dbReference type="PROSITE" id="PS50235"/>
    </source>
</evidence>
<dbReference type="SMART" id="SM00213">
    <property type="entry name" value="UBQ"/>
    <property type="match status" value="1"/>
</dbReference>
<dbReference type="GO" id="GO:0043161">
    <property type="term" value="P:proteasome-mediated ubiquitin-dependent protein catabolic process"/>
    <property type="evidence" value="ECO:0007669"/>
    <property type="project" value="InterPro"/>
</dbReference>
<comment type="catalytic activity">
    <reaction evidence="1 6">
        <text>Thiol-dependent hydrolysis of ester, thioester, amide, peptide and isopeptide bonds formed by the C-terminal Gly of ubiquitin (a 76-residue protein attached to proteins as an intracellular targeting signal).</text>
        <dbReference type="EC" id="3.4.19.12"/>
    </reaction>
</comment>
<dbReference type="GO" id="GO:0016579">
    <property type="term" value="P:protein deubiquitination"/>
    <property type="evidence" value="ECO:0007669"/>
    <property type="project" value="InterPro"/>
</dbReference>
<dbReference type="Proteomes" id="UP001320420">
    <property type="component" value="Unassembled WGS sequence"/>
</dbReference>
<keyword evidence="2 6" id="KW-0645">Protease</keyword>
<dbReference type="PROSITE" id="PS50053">
    <property type="entry name" value="UBIQUITIN_2"/>
    <property type="match status" value="1"/>
</dbReference>
<dbReference type="GO" id="GO:0070628">
    <property type="term" value="F:proteasome binding"/>
    <property type="evidence" value="ECO:0007669"/>
    <property type="project" value="TreeGrafter"/>
</dbReference>
<evidence type="ECO:0000256" key="3">
    <source>
        <dbReference type="ARBA" id="ARBA00022786"/>
    </source>
</evidence>
<dbReference type="PROSITE" id="PS00972">
    <property type="entry name" value="USP_1"/>
    <property type="match status" value="1"/>
</dbReference>
<dbReference type="InterPro" id="IPR038765">
    <property type="entry name" value="Papain-like_cys_pep_sf"/>
</dbReference>
<reference evidence="10 11" key="1">
    <citation type="submission" date="2024-02" db="EMBL/GenBank/DDBJ databases">
        <title>De novo assembly and annotation of 12 fungi associated with fruit tree decline syndrome in Ontario, Canada.</title>
        <authorList>
            <person name="Sulman M."/>
            <person name="Ellouze W."/>
            <person name="Ilyukhin E."/>
        </authorList>
    </citation>
    <scope>NUCLEOTIDE SEQUENCE [LARGE SCALE GENOMIC DNA]</scope>
    <source>
        <strain evidence="10 11">M11/M66-122</strain>
    </source>
</reference>
<evidence type="ECO:0000259" key="8">
    <source>
        <dbReference type="PROSITE" id="PS50053"/>
    </source>
</evidence>
<dbReference type="Pfam" id="PF00443">
    <property type="entry name" value="UCH"/>
    <property type="match status" value="1"/>
</dbReference>
<dbReference type="AlphaFoldDB" id="A0AAN9YKC1"/>
<evidence type="ECO:0000313" key="11">
    <source>
        <dbReference type="Proteomes" id="UP001320420"/>
    </source>
</evidence>
<name>A0AAN9YKC1_9PEZI</name>
<dbReference type="InterPro" id="IPR029071">
    <property type="entry name" value="Ubiquitin-like_domsf"/>
</dbReference>
<dbReference type="InterPro" id="IPR018200">
    <property type="entry name" value="USP_CS"/>
</dbReference>
<keyword evidence="3 6" id="KW-0833">Ubl conjugation pathway</keyword>
<evidence type="ECO:0000256" key="7">
    <source>
        <dbReference type="SAM" id="MobiDB-lite"/>
    </source>
</evidence>
<evidence type="ECO:0000256" key="6">
    <source>
        <dbReference type="RuleBase" id="RU366025"/>
    </source>
</evidence>
<feature type="compositionally biased region" description="Basic and acidic residues" evidence="7">
    <location>
        <begin position="412"/>
        <end position="426"/>
    </location>
</feature>
<comment type="caution">
    <text evidence="10">The sequence shown here is derived from an EMBL/GenBank/DDBJ whole genome shotgun (WGS) entry which is preliminary data.</text>
</comment>
<evidence type="ECO:0000256" key="1">
    <source>
        <dbReference type="ARBA" id="ARBA00000707"/>
    </source>
</evidence>
<dbReference type="GO" id="GO:0061136">
    <property type="term" value="P:regulation of proteasomal protein catabolic process"/>
    <property type="evidence" value="ECO:0007669"/>
    <property type="project" value="TreeGrafter"/>
</dbReference>
<evidence type="ECO:0000256" key="5">
    <source>
        <dbReference type="ARBA" id="ARBA00022807"/>
    </source>
</evidence>
<feature type="domain" description="USP" evidence="9">
    <location>
        <begin position="114"/>
        <end position="567"/>
    </location>
</feature>
<dbReference type="PROSITE" id="PS00973">
    <property type="entry name" value="USP_2"/>
    <property type="match status" value="1"/>
</dbReference>
<dbReference type="EC" id="3.4.19.12" evidence="6"/>
<feature type="region of interest" description="Disordered" evidence="7">
    <location>
        <begin position="379"/>
        <end position="438"/>
    </location>
</feature>
<dbReference type="SUPFAM" id="SSF54001">
    <property type="entry name" value="Cysteine proteinases"/>
    <property type="match status" value="1"/>
</dbReference>
<feature type="domain" description="Ubiquitin-like" evidence="8">
    <location>
        <begin position="9"/>
        <end position="83"/>
    </location>
</feature>
<keyword evidence="11" id="KW-1185">Reference proteome</keyword>
<dbReference type="InterPro" id="IPR000626">
    <property type="entry name" value="Ubiquitin-like_dom"/>
</dbReference>
<comment type="similarity">
    <text evidence="6">Belongs to the peptidase C19 family.</text>
</comment>
<protein>
    <recommendedName>
        <fullName evidence="6">Ubiquitin carboxyl-terminal hydrolase</fullName>
        <ecNumber evidence="6">3.4.19.12</ecNumber>
    </recommendedName>
</protein>
<dbReference type="InterPro" id="IPR028889">
    <property type="entry name" value="USP"/>
</dbReference>
<dbReference type="SUPFAM" id="SSF54236">
    <property type="entry name" value="Ubiquitin-like"/>
    <property type="match status" value="1"/>
</dbReference>
<organism evidence="10 11">
    <name type="scientific">Diatrype stigma</name>
    <dbReference type="NCBI Taxonomy" id="117547"/>
    <lineage>
        <taxon>Eukaryota</taxon>
        <taxon>Fungi</taxon>
        <taxon>Dikarya</taxon>
        <taxon>Ascomycota</taxon>
        <taxon>Pezizomycotina</taxon>
        <taxon>Sordariomycetes</taxon>
        <taxon>Xylariomycetidae</taxon>
        <taxon>Xylariales</taxon>
        <taxon>Diatrypaceae</taxon>
        <taxon>Diatrype</taxon>
    </lineage>
</organism>
<dbReference type="PROSITE" id="PS50235">
    <property type="entry name" value="USP_3"/>
    <property type="match status" value="1"/>
</dbReference>
<dbReference type="InterPro" id="IPR044635">
    <property type="entry name" value="UBP14-like"/>
</dbReference>
<dbReference type="EMBL" id="JAKJXP020000082">
    <property type="protein sequence ID" value="KAK7748368.1"/>
    <property type="molecule type" value="Genomic_DNA"/>
</dbReference>
<dbReference type="PANTHER" id="PTHR43982">
    <property type="entry name" value="UBIQUITIN CARBOXYL-TERMINAL HYDROLASE"/>
    <property type="match status" value="1"/>
</dbReference>
<accession>A0AAN9YKC1</accession>
<gene>
    <name evidence="10" type="primary">UBP6</name>
    <name evidence="10" type="ORF">SLS62_008631</name>
</gene>
<sequence>MPTNPPRVLAVVVKHQGKPYNVEVDPESTGEVFKFQLYSLTGVEPERQKILIKGGQLKDEAPMSKFGLKPGQSIMMLGTPGGDGAEIARPKEKIKFVEDMTEAEAAQQEGATPAGLTNLGNTCYLNSTLQTLRAIPELQNALVKYEPPSASATGTMPQLDLTRQLRDLYKNMSETQDAFMPVAFLSALRGAFPQFAERSRTGQGFAQQDAEEAWSQIVSQVRQKLRIKSAPEETEASFIDRYMSGEFTSTLECDEPAAKEGGEQPVTSKEPFLKLNCHIDSTTNHLRDGILNGLKEQLEKRSEVLGRDAIYTKTSKISRLPKYLTVHFVRFFWKRETQKKAKIMRKVTFPHELDIVEFCDDNLKKQLIPVRDKVREVRKDEEDFERARKRRKRSQGLANDDVAGGHGASAKDAAKQEEKKKDEKKTTTAAAADGDVEMTETYKTDAEIDAEREAALLVAKKELHALIDPDLAKDDGANQSGLYELRGVVTHQGASADSGHYTAYVKKAAPVDAKTGKRKEGAAAAEEDNKWWWFNDDKVSEVTADKIEALAGGGESHSALILLYKAIPLPTAEGHLE</sequence>
<dbReference type="InterPro" id="IPR001394">
    <property type="entry name" value="Peptidase_C19_UCH"/>
</dbReference>
<dbReference type="Gene3D" id="3.10.20.90">
    <property type="entry name" value="Phosphatidylinositol 3-kinase Catalytic Subunit, Chain A, domain 1"/>
    <property type="match status" value="1"/>
</dbReference>
<dbReference type="CDD" id="cd16104">
    <property type="entry name" value="Ubl_USP14_like"/>
    <property type="match status" value="1"/>
</dbReference>